<dbReference type="Proteomes" id="UP000813444">
    <property type="component" value="Unassembled WGS sequence"/>
</dbReference>
<feature type="region of interest" description="Disordered" evidence="1">
    <location>
        <begin position="1"/>
        <end position="37"/>
    </location>
</feature>
<name>A0A8K0SM84_9HYPO</name>
<protein>
    <submittedName>
        <fullName evidence="2">Uncharacterized protein</fullName>
    </submittedName>
</protein>
<organism evidence="2 3">
    <name type="scientific">Stachybotrys elegans</name>
    <dbReference type="NCBI Taxonomy" id="80388"/>
    <lineage>
        <taxon>Eukaryota</taxon>
        <taxon>Fungi</taxon>
        <taxon>Dikarya</taxon>
        <taxon>Ascomycota</taxon>
        <taxon>Pezizomycotina</taxon>
        <taxon>Sordariomycetes</taxon>
        <taxon>Hypocreomycetidae</taxon>
        <taxon>Hypocreales</taxon>
        <taxon>Stachybotryaceae</taxon>
        <taxon>Stachybotrys</taxon>
    </lineage>
</organism>
<sequence>MKMRRKKSPSDVSGRSKTPPTSPAFFPCDSPTKTRPQAQNAMAFTHRISHHTIPHHESRIARPIPSAAHPLVRRLRAANLPLPASRRLHGVPAPVTNPTATAYLSISTHCLALFTRQLAAAPFLCSMQS</sequence>
<evidence type="ECO:0000256" key="1">
    <source>
        <dbReference type="SAM" id="MobiDB-lite"/>
    </source>
</evidence>
<comment type="caution">
    <text evidence="2">The sequence shown here is derived from an EMBL/GenBank/DDBJ whole genome shotgun (WGS) entry which is preliminary data.</text>
</comment>
<reference evidence="2" key="1">
    <citation type="journal article" date="2021" name="Nat. Commun.">
        <title>Genetic determinants of endophytism in the Arabidopsis root mycobiome.</title>
        <authorList>
            <person name="Mesny F."/>
            <person name="Miyauchi S."/>
            <person name="Thiergart T."/>
            <person name="Pickel B."/>
            <person name="Atanasova L."/>
            <person name="Karlsson M."/>
            <person name="Huettel B."/>
            <person name="Barry K.W."/>
            <person name="Haridas S."/>
            <person name="Chen C."/>
            <person name="Bauer D."/>
            <person name="Andreopoulos W."/>
            <person name="Pangilinan J."/>
            <person name="LaButti K."/>
            <person name="Riley R."/>
            <person name="Lipzen A."/>
            <person name="Clum A."/>
            <person name="Drula E."/>
            <person name="Henrissat B."/>
            <person name="Kohler A."/>
            <person name="Grigoriev I.V."/>
            <person name="Martin F.M."/>
            <person name="Hacquard S."/>
        </authorList>
    </citation>
    <scope>NUCLEOTIDE SEQUENCE</scope>
    <source>
        <strain evidence="2">MPI-CAGE-CH-0235</strain>
    </source>
</reference>
<evidence type="ECO:0000313" key="2">
    <source>
        <dbReference type="EMBL" id="KAH7312411.1"/>
    </source>
</evidence>
<evidence type="ECO:0000313" key="3">
    <source>
        <dbReference type="Proteomes" id="UP000813444"/>
    </source>
</evidence>
<proteinExistence type="predicted"/>
<gene>
    <name evidence="2" type="ORF">B0I35DRAFT_55734</name>
</gene>
<dbReference type="EMBL" id="JAGPNK010000010">
    <property type="protein sequence ID" value="KAH7312411.1"/>
    <property type="molecule type" value="Genomic_DNA"/>
</dbReference>
<keyword evidence="3" id="KW-1185">Reference proteome</keyword>
<accession>A0A8K0SM84</accession>
<feature type="compositionally biased region" description="Polar residues" evidence="1">
    <location>
        <begin position="10"/>
        <end position="19"/>
    </location>
</feature>
<dbReference type="AlphaFoldDB" id="A0A8K0SM84"/>